<feature type="region of interest" description="Disordered" evidence="1">
    <location>
        <begin position="214"/>
        <end position="268"/>
    </location>
</feature>
<evidence type="ECO:0000256" key="1">
    <source>
        <dbReference type="SAM" id="MobiDB-lite"/>
    </source>
</evidence>
<dbReference type="EnsemblMetazoa" id="G17956.1">
    <property type="protein sequence ID" value="G17956.1:cds"/>
    <property type="gene ID" value="G17956"/>
</dbReference>
<keyword evidence="3" id="KW-1185">Reference proteome</keyword>
<dbReference type="AlphaFoldDB" id="A0A8W8JB08"/>
<feature type="compositionally biased region" description="Basic and acidic residues" evidence="1">
    <location>
        <begin position="238"/>
        <end position="247"/>
    </location>
</feature>
<sequence length="268" mass="30539">MSNTSIADKIKLSFENKEKEMDEELKLNFAGVSDEDGFDFAGLPNVSTPKGQLNEGENKEQKPYVPKEIQHEFNLPLKPEVMKQKGAIPKMPNKTEGKKPQPKEKHDRVRSKGTSDGSLIEERMSSNSSDSDSDVAIMRYVTRTTDRNNDSEDVGSIFSEEESSLTKNISFPLQNVNQSHPSDLTEVDEFAEQNFSHPASIDPMEANKIAEQNFSLPTHMDLTELKDMAKEENEENEETKTTREKNPPLRRSGREKRRPDWYGNWTDK</sequence>
<protein>
    <submittedName>
        <fullName evidence="2">Uncharacterized protein</fullName>
    </submittedName>
</protein>
<dbReference type="Proteomes" id="UP000005408">
    <property type="component" value="Unassembled WGS sequence"/>
</dbReference>
<feature type="compositionally biased region" description="Basic and acidic residues" evidence="1">
    <location>
        <begin position="93"/>
        <end position="107"/>
    </location>
</feature>
<proteinExistence type="predicted"/>
<organism evidence="2 3">
    <name type="scientific">Magallana gigas</name>
    <name type="common">Pacific oyster</name>
    <name type="synonym">Crassostrea gigas</name>
    <dbReference type="NCBI Taxonomy" id="29159"/>
    <lineage>
        <taxon>Eukaryota</taxon>
        <taxon>Metazoa</taxon>
        <taxon>Spiralia</taxon>
        <taxon>Lophotrochozoa</taxon>
        <taxon>Mollusca</taxon>
        <taxon>Bivalvia</taxon>
        <taxon>Autobranchia</taxon>
        <taxon>Pteriomorphia</taxon>
        <taxon>Ostreida</taxon>
        <taxon>Ostreoidea</taxon>
        <taxon>Ostreidae</taxon>
        <taxon>Magallana</taxon>
    </lineage>
</organism>
<reference evidence="2" key="1">
    <citation type="submission" date="2022-08" db="UniProtKB">
        <authorList>
            <consortium name="EnsemblMetazoa"/>
        </authorList>
    </citation>
    <scope>IDENTIFICATION</scope>
    <source>
        <strain evidence="2">05x7-T-G4-1.051#20</strain>
    </source>
</reference>
<feature type="region of interest" description="Disordered" evidence="1">
    <location>
        <begin position="40"/>
        <end position="135"/>
    </location>
</feature>
<evidence type="ECO:0000313" key="2">
    <source>
        <dbReference type="EnsemblMetazoa" id="G17956.1:cds"/>
    </source>
</evidence>
<name>A0A8W8JB08_MAGGI</name>
<evidence type="ECO:0000313" key="3">
    <source>
        <dbReference type="Proteomes" id="UP000005408"/>
    </source>
</evidence>
<accession>A0A8W8JB08</accession>
<feature type="compositionally biased region" description="Basic and acidic residues" evidence="1">
    <location>
        <begin position="221"/>
        <end position="231"/>
    </location>
</feature>